<protein>
    <submittedName>
        <fullName evidence="1">Uncharacterized protein</fullName>
    </submittedName>
</protein>
<proteinExistence type="predicted"/>
<evidence type="ECO:0000313" key="2">
    <source>
        <dbReference type="Proteomes" id="UP000196027"/>
    </source>
</evidence>
<organism evidence="1 2">
    <name type="scientific">Oleiphilus messinensis</name>
    <dbReference type="NCBI Taxonomy" id="141451"/>
    <lineage>
        <taxon>Bacteria</taxon>
        <taxon>Pseudomonadati</taxon>
        <taxon>Pseudomonadota</taxon>
        <taxon>Gammaproteobacteria</taxon>
        <taxon>Oceanospirillales</taxon>
        <taxon>Oleiphilaceae</taxon>
        <taxon>Oleiphilus</taxon>
    </lineage>
</organism>
<gene>
    <name evidence="1" type="ORF">OLMES_5328</name>
</gene>
<accession>A0A1Y0IFM3</accession>
<dbReference type="EMBL" id="CP021425">
    <property type="protein sequence ID" value="ARU59308.1"/>
    <property type="molecule type" value="Genomic_DNA"/>
</dbReference>
<sequence>MVGKLRYKQLGQAWPSCDQGQPLSFSKFYTFNHLEGEFTNNSPIEFSVLRVNFLMAYGECLFPVRKNNLATN</sequence>
<dbReference type="AlphaFoldDB" id="A0A1Y0IFM3"/>
<dbReference type="Proteomes" id="UP000196027">
    <property type="component" value="Chromosome"/>
</dbReference>
<dbReference type="KEGG" id="ome:OLMES_5328"/>
<name>A0A1Y0IFM3_9GAMM</name>
<keyword evidence="2" id="KW-1185">Reference proteome</keyword>
<evidence type="ECO:0000313" key="1">
    <source>
        <dbReference type="EMBL" id="ARU59308.1"/>
    </source>
</evidence>
<reference evidence="1 2" key="1">
    <citation type="submission" date="2017-05" db="EMBL/GenBank/DDBJ databases">
        <title>Genomic insights into alkan degradation activity of Oleiphilus messinensis.</title>
        <authorList>
            <person name="Kozyavkin S.A."/>
            <person name="Slesarev A.I."/>
            <person name="Golyshin P.N."/>
            <person name="Korzhenkov A."/>
            <person name="Golyshina O.N."/>
            <person name="Toshchakov S.V."/>
        </authorList>
    </citation>
    <scope>NUCLEOTIDE SEQUENCE [LARGE SCALE GENOMIC DNA]</scope>
    <source>
        <strain evidence="1 2">ME102</strain>
    </source>
</reference>